<dbReference type="InterPro" id="IPR008733">
    <property type="entry name" value="PEX11"/>
</dbReference>
<keyword evidence="7" id="KW-1185">Reference proteome</keyword>
<dbReference type="AlphaFoldDB" id="A0AAU9JWS0"/>
<evidence type="ECO:0000256" key="2">
    <source>
        <dbReference type="ARBA" id="ARBA00023136"/>
    </source>
</evidence>
<evidence type="ECO:0000313" key="7">
    <source>
        <dbReference type="Proteomes" id="UP001162131"/>
    </source>
</evidence>
<comment type="subcellular location">
    <subcellularLocation>
        <location evidence="4">Peroxisome membrane</location>
    </subcellularLocation>
</comment>
<evidence type="ECO:0000256" key="1">
    <source>
        <dbReference type="ARBA" id="ARBA00022593"/>
    </source>
</evidence>
<dbReference type="EMBL" id="CAJZBQ010000053">
    <property type="protein sequence ID" value="CAG9331290.1"/>
    <property type="molecule type" value="Genomic_DNA"/>
</dbReference>
<dbReference type="PANTHER" id="PTHR12652:SF50">
    <property type="entry name" value="PEROXIN 11"/>
    <property type="match status" value="1"/>
</dbReference>
<proteinExistence type="predicted"/>
<dbReference type="GO" id="GO:0016559">
    <property type="term" value="P:peroxisome fission"/>
    <property type="evidence" value="ECO:0007669"/>
    <property type="project" value="InterPro"/>
</dbReference>
<evidence type="ECO:0000313" key="6">
    <source>
        <dbReference type="EMBL" id="CAG9331290.1"/>
    </source>
</evidence>
<sequence length="293" mass="34036">MKRTKVKRSSSFLELMAQPTVKGSQLILYFSTCVSHVLRSSRGRDKILGVVQHLSDLYKNCMIDYLAENRIREWPIILRNAKIINESMKNGRKIFRLLRWIEELGSIGKNTKGPYDAIIILKLVRHIAGAIYYILDNLVWVAQIGVISKVITNANWKWESTKDAASFVRYILLLIINLFSVRKRRAKETELIEELESDPGRIINYDNHGYKKMLSLVKIRTKRRYQALDIMKNFLRIFMLMKSLKLPFTQNVSGVFYSICGITSSALAIFKLLTLKTQIRIEGKQTIKRTDFQ</sequence>
<reference evidence="6" key="1">
    <citation type="submission" date="2021-09" db="EMBL/GenBank/DDBJ databases">
        <authorList>
            <consortium name="AG Swart"/>
            <person name="Singh M."/>
            <person name="Singh A."/>
            <person name="Seah K."/>
            <person name="Emmerich C."/>
        </authorList>
    </citation>
    <scope>NUCLEOTIDE SEQUENCE</scope>
    <source>
        <strain evidence="6">ATCC30299</strain>
    </source>
</reference>
<name>A0AAU9JWS0_9CILI</name>
<protein>
    <recommendedName>
        <fullName evidence="8">Peroxisomal membrane protein 11B</fullName>
    </recommendedName>
</protein>
<keyword evidence="1" id="KW-0962">Peroxisome biogenesis</keyword>
<accession>A0AAU9JWS0</accession>
<evidence type="ECO:0000256" key="4">
    <source>
        <dbReference type="ARBA" id="ARBA00046271"/>
    </source>
</evidence>
<evidence type="ECO:0000256" key="5">
    <source>
        <dbReference type="SAM" id="Phobius"/>
    </source>
</evidence>
<evidence type="ECO:0008006" key="8">
    <source>
        <dbReference type="Google" id="ProtNLM"/>
    </source>
</evidence>
<evidence type="ECO:0000256" key="3">
    <source>
        <dbReference type="ARBA" id="ARBA00023140"/>
    </source>
</evidence>
<feature type="transmembrane region" description="Helical" evidence="5">
    <location>
        <begin position="254"/>
        <end position="274"/>
    </location>
</feature>
<dbReference type="Pfam" id="PF05648">
    <property type="entry name" value="PEX11"/>
    <property type="match status" value="1"/>
</dbReference>
<comment type="caution">
    <text evidence="6">The sequence shown here is derived from an EMBL/GenBank/DDBJ whole genome shotgun (WGS) entry which is preliminary data.</text>
</comment>
<dbReference type="GO" id="GO:0005778">
    <property type="term" value="C:peroxisomal membrane"/>
    <property type="evidence" value="ECO:0007669"/>
    <property type="project" value="UniProtKB-SubCell"/>
</dbReference>
<organism evidence="6 7">
    <name type="scientific">Blepharisma stoltei</name>
    <dbReference type="NCBI Taxonomy" id="1481888"/>
    <lineage>
        <taxon>Eukaryota</taxon>
        <taxon>Sar</taxon>
        <taxon>Alveolata</taxon>
        <taxon>Ciliophora</taxon>
        <taxon>Postciliodesmatophora</taxon>
        <taxon>Heterotrichea</taxon>
        <taxon>Heterotrichida</taxon>
        <taxon>Blepharismidae</taxon>
        <taxon>Blepharisma</taxon>
    </lineage>
</organism>
<keyword evidence="2 5" id="KW-0472">Membrane</keyword>
<keyword evidence="3" id="KW-0576">Peroxisome</keyword>
<dbReference type="Proteomes" id="UP001162131">
    <property type="component" value="Unassembled WGS sequence"/>
</dbReference>
<keyword evidence="5" id="KW-1133">Transmembrane helix</keyword>
<gene>
    <name evidence="6" type="ORF">BSTOLATCC_MIC53365</name>
</gene>
<dbReference type="PANTHER" id="PTHR12652">
    <property type="entry name" value="PEROXISOMAL BIOGENESIS FACTOR 11"/>
    <property type="match status" value="1"/>
</dbReference>
<keyword evidence="5" id="KW-0812">Transmembrane</keyword>